<evidence type="ECO:0000313" key="2">
    <source>
        <dbReference type="Proteomes" id="UP001597023"/>
    </source>
</evidence>
<evidence type="ECO:0000313" key="1">
    <source>
        <dbReference type="EMBL" id="MFD0314651.1"/>
    </source>
</evidence>
<dbReference type="PANTHER" id="PTHR36221:SF1">
    <property type="entry name" value="DUF742 DOMAIN-CONTAINING PROTEIN"/>
    <property type="match status" value="1"/>
</dbReference>
<accession>A0ABW2W5I3</accession>
<dbReference type="EMBL" id="JBHTEB010000001">
    <property type="protein sequence ID" value="MFD0314651.1"/>
    <property type="molecule type" value="Genomic_DNA"/>
</dbReference>
<name>A0ABW2W5I3_9ACTN</name>
<keyword evidence="2" id="KW-1185">Reference proteome</keyword>
<proteinExistence type="predicted"/>
<dbReference type="Proteomes" id="UP001597023">
    <property type="component" value="Unassembled WGS sequence"/>
</dbReference>
<comment type="caution">
    <text evidence="1">The sequence shown here is derived from an EMBL/GenBank/DDBJ whole genome shotgun (WGS) entry which is preliminary data.</text>
</comment>
<dbReference type="PANTHER" id="PTHR36221">
    <property type="entry name" value="DUF742 DOMAIN-CONTAINING PROTEIN"/>
    <property type="match status" value="1"/>
</dbReference>
<protein>
    <submittedName>
        <fullName evidence="1">DUF742 domain-containing protein</fullName>
    </submittedName>
</protein>
<sequence>MIRAYVRTRGRSTPSRDDLELTSLVRAADRPLQGLDAEAVRVVRVCGGPMAVAEIAALLDIPPTVALIVVSGLLDTGHLDTPALADAPSIDILKEVLDGLRALV</sequence>
<dbReference type="RefSeq" id="WP_381606961.1">
    <property type="nucleotide sequence ID" value="NZ_JBHTEB010000001.1"/>
</dbReference>
<dbReference type="InterPro" id="IPR007995">
    <property type="entry name" value="DUF742"/>
</dbReference>
<organism evidence="1 2">
    <name type="scientific">Streptomyces flavalbus</name>
    <dbReference type="NCBI Taxonomy" id="2665155"/>
    <lineage>
        <taxon>Bacteria</taxon>
        <taxon>Bacillati</taxon>
        <taxon>Actinomycetota</taxon>
        <taxon>Actinomycetes</taxon>
        <taxon>Kitasatosporales</taxon>
        <taxon>Streptomycetaceae</taxon>
        <taxon>Streptomyces</taxon>
    </lineage>
</organism>
<gene>
    <name evidence="1" type="ORF">ACFQZ6_10495</name>
</gene>
<reference evidence="2" key="1">
    <citation type="journal article" date="2019" name="Int. J. Syst. Evol. Microbiol.">
        <title>The Global Catalogue of Microorganisms (GCM) 10K type strain sequencing project: providing services to taxonomists for standard genome sequencing and annotation.</title>
        <authorList>
            <consortium name="The Broad Institute Genomics Platform"/>
            <consortium name="The Broad Institute Genome Sequencing Center for Infectious Disease"/>
            <person name="Wu L."/>
            <person name="Ma J."/>
        </authorList>
    </citation>
    <scope>NUCLEOTIDE SEQUENCE [LARGE SCALE GENOMIC DNA]</scope>
    <source>
        <strain evidence="2">CGMCC 4.7400</strain>
    </source>
</reference>
<dbReference type="Pfam" id="PF05331">
    <property type="entry name" value="DUF742"/>
    <property type="match status" value="1"/>
</dbReference>